<name>A0A5D0R6D5_9FLAO</name>
<keyword evidence="1" id="KW-0732">Signal</keyword>
<dbReference type="Pfam" id="PF11954">
    <property type="entry name" value="DUF3471"/>
    <property type="match status" value="1"/>
</dbReference>
<dbReference type="AlphaFoldDB" id="A0A5D0R6D5"/>
<dbReference type="InterPro" id="IPR012338">
    <property type="entry name" value="Beta-lactam/transpept-like"/>
</dbReference>
<dbReference type="Proteomes" id="UP000323720">
    <property type="component" value="Unassembled WGS sequence"/>
</dbReference>
<evidence type="ECO:0000259" key="3">
    <source>
        <dbReference type="Pfam" id="PF11954"/>
    </source>
</evidence>
<dbReference type="Gene3D" id="2.40.128.600">
    <property type="match status" value="1"/>
</dbReference>
<keyword evidence="4" id="KW-0378">Hydrolase</keyword>
<comment type="caution">
    <text evidence="4">The sequence shown here is derived from an EMBL/GenBank/DDBJ whole genome shotgun (WGS) entry which is preliminary data.</text>
</comment>
<organism evidence="4 5">
    <name type="scientific">Bizionia myxarmorum</name>
    <dbReference type="NCBI Taxonomy" id="291186"/>
    <lineage>
        <taxon>Bacteria</taxon>
        <taxon>Pseudomonadati</taxon>
        <taxon>Bacteroidota</taxon>
        <taxon>Flavobacteriia</taxon>
        <taxon>Flavobacteriales</taxon>
        <taxon>Flavobacteriaceae</taxon>
        <taxon>Bizionia</taxon>
    </lineage>
</organism>
<dbReference type="EMBL" id="VSKK01000002">
    <property type="protein sequence ID" value="TYB77210.1"/>
    <property type="molecule type" value="Genomic_DNA"/>
</dbReference>
<evidence type="ECO:0000313" key="5">
    <source>
        <dbReference type="Proteomes" id="UP000323720"/>
    </source>
</evidence>
<dbReference type="Gene3D" id="3.40.710.10">
    <property type="entry name" value="DD-peptidase/beta-lactamase superfamily"/>
    <property type="match status" value="1"/>
</dbReference>
<accession>A0A5D0R6D5</accession>
<dbReference type="PANTHER" id="PTHR46825">
    <property type="entry name" value="D-ALANYL-D-ALANINE-CARBOXYPEPTIDASE/ENDOPEPTIDASE AMPH"/>
    <property type="match status" value="1"/>
</dbReference>
<feature type="domain" description="Beta-lactamase-related" evidence="2">
    <location>
        <begin position="40"/>
        <end position="365"/>
    </location>
</feature>
<dbReference type="InterPro" id="IPR021860">
    <property type="entry name" value="Peptidase_S12_Pab87-rel_C"/>
</dbReference>
<dbReference type="GO" id="GO:0016787">
    <property type="term" value="F:hydrolase activity"/>
    <property type="evidence" value="ECO:0007669"/>
    <property type="project" value="UniProtKB-KW"/>
</dbReference>
<feature type="signal peptide" evidence="1">
    <location>
        <begin position="1"/>
        <end position="24"/>
    </location>
</feature>
<proteinExistence type="predicted"/>
<evidence type="ECO:0000313" key="4">
    <source>
        <dbReference type="EMBL" id="TYB77210.1"/>
    </source>
</evidence>
<reference evidence="4 5" key="1">
    <citation type="submission" date="2019-08" db="EMBL/GenBank/DDBJ databases">
        <title>Genomes of Antarctic Bizionia species.</title>
        <authorList>
            <person name="Bowman J.P."/>
        </authorList>
    </citation>
    <scope>NUCLEOTIDE SEQUENCE [LARGE SCALE GENOMIC DNA]</scope>
    <source>
        <strain evidence="4 5">ADA-4</strain>
    </source>
</reference>
<dbReference type="InterPro" id="IPR001466">
    <property type="entry name" value="Beta-lactam-related"/>
</dbReference>
<keyword evidence="5" id="KW-1185">Reference proteome</keyword>
<feature type="domain" description="Peptidase S12 Pab87-related C-terminal" evidence="3">
    <location>
        <begin position="425"/>
        <end position="521"/>
    </location>
</feature>
<gene>
    <name evidence="4" type="ORF">ES674_11045</name>
</gene>
<protein>
    <submittedName>
        <fullName evidence="4">Serine hydrolase</fullName>
    </submittedName>
</protein>
<evidence type="ECO:0000256" key="1">
    <source>
        <dbReference type="SAM" id="SignalP"/>
    </source>
</evidence>
<dbReference type="Pfam" id="PF00144">
    <property type="entry name" value="Beta-lactamase"/>
    <property type="match status" value="1"/>
</dbReference>
<evidence type="ECO:0000259" key="2">
    <source>
        <dbReference type="Pfam" id="PF00144"/>
    </source>
</evidence>
<dbReference type="InterPro" id="IPR050491">
    <property type="entry name" value="AmpC-like"/>
</dbReference>
<dbReference type="OrthoDB" id="1522765at2"/>
<feature type="chain" id="PRO_5022746858" evidence="1">
    <location>
        <begin position="25"/>
        <end position="523"/>
    </location>
</feature>
<dbReference type="SUPFAM" id="SSF56601">
    <property type="entry name" value="beta-lactamase/transpeptidase-like"/>
    <property type="match status" value="1"/>
</dbReference>
<dbReference type="RefSeq" id="WP_148404085.1">
    <property type="nucleotide sequence ID" value="NZ_VSKK01000002.1"/>
</dbReference>
<dbReference type="PANTHER" id="PTHR46825:SF15">
    <property type="entry name" value="BETA-LACTAMASE-RELATED DOMAIN-CONTAINING PROTEIN"/>
    <property type="match status" value="1"/>
</dbReference>
<sequence length="523" mass="58515">MKNATICKFYLLLFLVASTFQVQAQNQVSPKQIDSVVTLAMSKFNVAGCAIAVVKDGKILFEKGYGVKSMDSKEPVDINTNFAIASNSKAFTTVALAMLVEEGKINWDDKVKTHIPEFTMYNDYVEENFNIIDLLTHRSGLGLGAGDLMLFPQGSDFTIADVLANFKHLKPESAFRTKWDYDNLLYLVAGELIARKSGMTWEAFIASRIFKPLGMDNSHTSLSEIIDTSNLSASHSTETGDMRVIDTFEDMINGAAGGIFSNVNDLSQWLLVQLNEGKYGDSLKTELFSKENHYEMWKIHTVTDANSSPRYNSHFAGYGLGWFLSDVKGNMLVEHTGGLPGMLSETLMIPDLDLGIVILTNTSNDGAGVFSSVSKTIVDMYLGLDDFKWIDKYAEHMASKQSGAEDAVKKVWDTVANNKKTKIKTANYIGMYEDVWFGKMEIFMKGKQMWIKSLRSPLLSGPIQFFKDETFAVKWDYQDMNADAFVMFSIDENGKTNGFTMKGISPEIDFSFDFQDLNLKRID</sequence>